<comment type="caution">
    <text evidence="3">The sequence shown here is derived from an EMBL/GenBank/DDBJ whole genome shotgun (WGS) entry which is preliminary data.</text>
</comment>
<name>A0A8J3C1V0_9ACTN</name>
<feature type="compositionally biased region" description="Basic and acidic residues" evidence="1">
    <location>
        <begin position="250"/>
        <end position="259"/>
    </location>
</feature>
<gene>
    <name evidence="3" type="ORF">GCM10012284_41970</name>
</gene>
<dbReference type="SUPFAM" id="SSF48452">
    <property type="entry name" value="TPR-like"/>
    <property type="match status" value="1"/>
</dbReference>
<evidence type="ECO:0000313" key="4">
    <source>
        <dbReference type="Proteomes" id="UP000656042"/>
    </source>
</evidence>
<dbReference type="Gene3D" id="1.25.40.10">
    <property type="entry name" value="Tetratricopeptide repeat domain"/>
    <property type="match status" value="1"/>
</dbReference>
<protein>
    <recommendedName>
        <fullName evidence="5">Tetratricopeptide repeat-containing protein</fullName>
    </recommendedName>
</protein>
<dbReference type="EMBL" id="BMMX01000021">
    <property type="protein sequence ID" value="GGL02951.1"/>
    <property type="molecule type" value="Genomic_DNA"/>
</dbReference>
<keyword evidence="4" id="KW-1185">Reference proteome</keyword>
<reference evidence="3" key="2">
    <citation type="submission" date="2020-09" db="EMBL/GenBank/DDBJ databases">
        <authorList>
            <person name="Sun Q."/>
            <person name="Zhou Y."/>
        </authorList>
    </citation>
    <scope>NUCLEOTIDE SEQUENCE</scope>
    <source>
        <strain evidence="3">CGMCC 4.7299</strain>
    </source>
</reference>
<feature type="transmembrane region" description="Helical" evidence="2">
    <location>
        <begin position="370"/>
        <end position="389"/>
    </location>
</feature>
<sequence>MSASSSPEPGTTPDEYRQRALLFADLGRYDDAAEELAAGLTTAPADAALLTTLARVHLAADQPADALVAADAAVAAAPDQLDPLVVRGMALTDISRFTDAASVAAGILRRWPDNAYAQRTGAGLLGESRNGQEALNAAWHAVRIAPGEAEAHLVLAVVAARLRLFDLAQRAYAEALDLDEGIGEAQQDVGIVRFERRRWAQALDSLADGGTIEPGATEQNYPSPFPRPYPEPDAADTAALDEPTGAGSDGPHDGDDDQPRPAARRGFAARRDAQPPPAARPEISRPTGPVLDTLADTDGAVRQAVRYGAGATLVAAVVVAGMSLISSGASRVWAAMIGMLVLVAVVVWLARRLTEPIGAAIWRVRRSSRAAAVGFAVMCLGPVLLLGYTVTGGPAPLVAAMVSAVAGQLLVLVRR</sequence>
<proteinExistence type="predicted"/>
<accession>A0A8J3C1V0</accession>
<feature type="transmembrane region" description="Helical" evidence="2">
    <location>
        <begin position="332"/>
        <end position="350"/>
    </location>
</feature>
<evidence type="ECO:0000313" key="3">
    <source>
        <dbReference type="EMBL" id="GGL02951.1"/>
    </source>
</evidence>
<dbReference type="RefSeq" id="WP_189080973.1">
    <property type="nucleotide sequence ID" value="NZ_BMMX01000021.1"/>
</dbReference>
<evidence type="ECO:0008006" key="5">
    <source>
        <dbReference type="Google" id="ProtNLM"/>
    </source>
</evidence>
<dbReference type="SMART" id="SM00028">
    <property type="entry name" value="TPR"/>
    <property type="match status" value="3"/>
</dbReference>
<feature type="region of interest" description="Disordered" evidence="1">
    <location>
        <begin position="208"/>
        <end position="294"/>
    </location>
</feature>
<feature type="transmembrane region" description="Helical" evidence="2">
    <location>
        <begin position="395"/>
        <end position="413"/>
    </location>
</feature>
<organism evidence="3 4">
    <name type="scientific">Mangrovihabitans endophyticus</name>
    <dbReference type="NCBI Taxonomy" id="1751298"/>
    <lineage>
        <taxon>Bacteria</taxon>
        <taxon>Bacillati</taxon>
        <taxon>Actinomycetota</taxon>
        <taxon>Actinomycetes</taxon>
        <taxon>Micromonosporales</taxon>
        <taxon>Micromonosporaceae</taxon>
        <taxon>Mangrovihabitans</taxon>
    </lineage>
</organism>
<keyword evidence="2" id="KW-0812">Transmembrane</keyword>
<evidence type="ECO:0000256" key="1">
    <source>
        <dbReference type="SAM" id="MobiDB-lite"/>
    </source>
</evidence>
<dbReference type="InterPro" id="IPR019734">
    <property type="entry name" value="TPR_rpt"/>
</dbReference>
<evidence type="ECO:0000256" key="2">
    <source>
        <dbReference type="SAM" id="Phobius"/>
    </source>
</evidence>
<dbReference type="InterPro" id="IPR011990">
    <property type="entry name" value="TPR-like_helical_dom_sf"/>
</dbReference>
<dbReference type="AlphaFoldDB" id="A0A8J3C1V0"/>
<reference evidence="3" key="1">
    <citation type="journal article" date="2014" name="Int. J. Syst. Evol. Microbiol.">
        <title>Complete genome sequence of Corynebacterium casei LMG S-19264T (=DSM 44701T), isolated from a smear-ripened cheese.</title>
        <authorList>
            <consortium name="US DOE Joint Genome Institute (JGI-PGF)"/>
            <person name="Walter F."/>
            <person name="Albersmeier A."/>
            <person name="Kalinowski J."/>
            <person name="Ruckert C."/>
        </authorList>
    </citation>
    <scope>NUCLEOTIDE SEQUENCE</scope>
    <source>
        <strain evidence="3">CGMCC 4.7299</strain>
    </source>
</reference>
<keyword evidence="2" id="KW-0472">Membrane</keyword>
<keyword evidence="2" id="KW-1133">Transmembrane helix</keyword>
<dbReference type="Proteomes" id="UP000656042">
    <property type="component" value="Unassembled WGS sequence"/>
</dbReference>